<evidence type="ECO:0000313" key="3">
    <source>
        <dbReference type="EMBL" id="KKL79504.1"/>
    </source>
</evidence>
<dbReference type="GO" id="GO:0005524">
    <property type="term" value="F:ATP binding"/>
    <property type="evidence" value="ECO:0007669"/>
    <property type="project" value="InterPro"/>
</dbReference>
<evidence type="ECO:0000256" key="1">
    <source>
        <dbReference type="ARBA" id="ARBA00004370"/>
    </source>
</evidence>
<dbReference type="SUPFAM" id="SSF140990">
    <property type="entry name" value="FtsH protease domain-like"/>
    <property type="match status" value="1"/>
</dbReference>
<feature type="domain" description="Peptidase M41" evidence="2">
    <location>
        <begin position="1"/>
        <end position="115"/>
    </location>
</feature>
<reference evidence="3" key="1">
    <citation type="journal article" date="2015" name="Nature">
        <title>Complex archaea that bridge the gap between prokaryotes and eukaryotes.</title>
        <authorList>
            <person name="Spang A."/>
            <person name="Saw J.H."/>
            <person name="Jorgensen S.L."/>
            <person name="Zaremba-Niedzwiedzka K."/>
            <person name="Martijn J."/>
            <person name="Lind A.E."/>
            <person name="van Eijk R."/>
            <person name="Schleper C."/>
            <person name="Guy L."/>
            <person name="Ettema T.J."/>
        </authorList>
    </citation>
    <scope>NUCLEOTIDE SEQUENCE</scope>
</reference>
<dbReference type="Pfam" id="PF01434">
    <property type="entry name" value="Peptidase_M41"/>
    <property type="match status" value="1"/>
</dbReference>
<dbReference type="GO" id="GO:0004176">
    <property type="term" value="F:ATP-dependent peptidase activity"/>
    <property type="evidence" value="ECO:0007669"/>
    <property type="project" value="InterPro"/>
</dbReference>
<dbReference type="Gene3D" id="1.20.58.760">
    <property type="entry name" value="Peptidase M41"/>
    <property type="match status" value="1"/>
</dbReference>
<dbReference type="PANTHER" id="PTHR23076:SF113">
    <property type="entry name" value="ATP-DEPENDENT ZINC METALLOPROTEASE FTSH 1, CHLOROPLASTIC-RELATED"/>
    <property type="match status" value="1"/>
</dbReference>
<dbReference type="InterPro" id="IPR000642">
    <property type="entry name" value="Peptidase_M41"/>
</dbReference>
<dbReference type="GO" id="GO:0016020">
    <property type="term" value="C:membrane"/>
    <property type="evidence" value="ECO:0007669"/>
    <property type="project" value="UniProtKB-SubCell"/>
</dbReference>
<comment type="subcellular location">
    <subcellularLocation>
        <location evidence="1">Membrane</location>
    </subcellularLocation>
</comment>
<evidence type="ECO:0000259" key="2">
    <source>
        <dbReference type="Pfam" id="PF01434"/>
    </source>
</evidence>
<name>A0A0F9EZK6_9ZZZZ</name>
<comment type="caution">
    <text evidence="3">The sequence shown here is derived from an EMBL/GenBank/DDBJ whole genome shotgun (WGS) entry which is preliminary data.</text>
</comment>
<feature type="non-terminal residue" evidence="3">
    <location>
        <position position="1"/>
    </location>
</feature>
<proteinExistence type="predicted"/>
<accession>A0A0F9EZK6</accession>
<dbReference type="InterPro" id="IPR037219">
    <property type="entry name" value="Peptidase_M41-like"/>
</dbReference>
<protein>
    <recommendedName>
        <fullName evidence="2">Peptidase M41 domain-containing protein</fullName>
    </recommendedName>
</protein>
<gene>
    <name evidence="3" type="ORF">LCGC14_2014190</name>
</gene>
<dbReference type="AlphaFoldDB" id="A0A0F9EZK6"/>
<sequence length="128" mass="14392">ESIVFKDVTTGSSNDIQMATEVAHNLVTRYGMSEKLGPRTFGKTGDLIFLGREISSEKNYSEKVAAQIDAEVNKLITKAMKAAKSIVSRNRKLLDKLAATLMEKEILEHDEFYKIVKRYRLKPVLLAS</sequence>
<dbReference type="EMBL" id="LAZR01023150">
    <property type="protein sequence ID" value="KKL79504.1"/>
    <property type="molecule type" value="Genomic_DNA"/>
</dbReference>
<dbReference type="PANTHER" id="PTHR23076">
    <property type="entry name" value="METALLOPROTEASE M41 FTSH"/>
    <property type="match status" value="1"/>
</dbReference>
<organism evidence="3">
    <name type="scientific">marine sediment metagenome</name>
    <dbReference type="NCBI Taxonomy" id="412755"/>
    <lineage>
        <taxon>unclassified sequences</taxon>
        <taxon>metagenomes</taxon>
        <taxon>ecological metagenomes</taxon>
    </lineage>
</organism>
<dbReference type="GO" id="GO:0006508">
    <property type="term" value="P:proteolysis"/>
    <property type="evidence" value="ECO:0007669"/>
    <property type="project" value="InterPro"/>
</dbReference>
<dbReference type="GO" id="GO:0004222">
    <property type="term" value="F:metalloendopeptidase activity"/>
    <property type="evidence" value="ECO:0007669"/>
    <property type="project" value="InterPro"/>
</dbReference>